<dbReference type="EMBL" id="KN824506">
    <property type="protein sequence ID" value="KIM19926.1"/>
    <property type="molecule type" value="Genomic_DNA"/>
</dbReference>
<evidence type="ECO:0000313" key="2">
    <source>
        <dbReference type="Proteomes" id="UP000054097"/>
    </source>
</evidence>
<sequence>LTQLRTEHVPLNFYLRRIKKVDSADCPHCPGIVENLRHYLFSCRNYHLPRMEMRQKLGRKASSLKFLLQDQQGVRALIKFIHESRRFQHILG</sequence>
<organism evidence="1 2">
    <name type="scientific">Serendipita vermifera MAFF 305830</name>
    <dbReference type="NCBI Taxonomy" id="933852"/>
    <lineage>
        <taxon>Eukaryota</taxon>
        <taxon>Fungi</taxon>
        <taxon>Dikarya</taxon>
        <taxon>Basidiomycota</taxon>
        <taxon>Agaricomycotina</taxon>
        <taxon>Agaricomycetes</taxon>
        <taxon>Sebacinales</taxon>
        <taxon>Serendipitaceae</taxon>
        <taxon>Serendipita</taxon>
    </lineage>
</organism>
<feature type="non-terminal residue" evidence="1">
    <location>
        <position position="92"/>
    </location>
</feature>
<evidence type="ECO:0008006" key="3">
    <source>
        <dbReference type="Google" id="ProtNLM"/>
    </source>
</evidence>
<feature type="non-terminal residue" evidence="1">
    <location>
        <position position="1"/>
    </location>
</feature>
<evidence type="ECO:0000313" key="1">
    <source>
        <dbReference type="EMBL" id="KIM19926.1"/>
    </source>
</evidence>
<proteinExistence type="predicted"/>
<gene>
    <name evidence="1" type="ORF">M408DRAFT_37547</name>
</gene>
<dbReference type="AlphaFoldDB" id="A0A0C3AKU4"/>
<accession>A0A0C3AKU4</accession>
<reference evidence="2" key="2">
    <citation type="submission" date="2015-01" db="EMBL/GenBank/DDBJ databases">
        <title>Evolutionary Origins and Diversification of the Mycorrhizal Mutualists.</title>
        <authorList>
            <consortium name="DOE Joint Genome Institute"/>
            <consortium name="Mycorrhizal Genomics Consortium"/>
            <person name="Kohler A."/>
            <person name="Kuo A."/>
            <person name="Nagy L.G."/>
            <person name="Floudas D."/>
            <person name="Copeland A."/>
            <person name="Barry K.W."/>
            <person name="Cichocki N."/>
            <person name="Veneault-Fourrey C."/>
            <person name="LaButti K."/>
            <person name="Lindquist E.A."/>
            <person name="Lipzen A."/>
            <person name="Lundell T."/>
            <person name="Morin E."/>
            <person name="Murat C."/>
            <person name="Riley R."/>
            <person name="Ohm R."/>
            <person name="Sun H."/>
            <person name="Tunlid A."/>
            <person name="Henrissat B."/>
            <person name="Grigoriev I.V."/>
            <person name="Hibbett D.S."/>
            <person name="Martin F."/>
        </authorList>
    </citation>
    <scope>NUCLEOTIDE SEQUENCE [LARGE SCALE GENOMIC DNA]</scope>
    <source>
        <strain evidence="2">MAFF 305830</strain>
    </source>
</reference>
<protein>
    <recommendedName>
        <fullName evidence="3">Reverse transcriptase zinc-binding domain-containing protein</fullName>
    </recommendedName>
</protein>
<dbReference type="Proteomes" id="UP000054097">
    <property type="component" value="Unassembled WGS sequence"/>
</dbReference>
<dbReference type="STRING" id="933852.A0A0C3AKU4"/>
<name>A0A0C3AKU4_SERVB</name>
<keyword evidence="2" id="KW-1185">Reference proteome</keyword>
<dbReference type="HOGENOM" id="CLU_146165_0_0_1"/>
<dbReference type="OrthoDB" id="3267074at2759"/>
<reference evidence="1 2" key="1">
    <citation type="submission" date="2014-04" db="EMBL/GenBank/DDBJ databases">
        <authorList>
            <consortium name="DOE Joint Genome Institute"/>
            <person name="Kuo A."/>
            <person name="Zuccaro A."/>
            <person name="Kohler A."/>
            <person name="Nagy L.G."/>
            <person name="Floudas D."/>
            <person name="Copeland A."/>
            <person name="Barry K.W."/>
            <person name="Cichocki N."/>
            <person name="Veneault-Fourrey C."/>
            <person name="LaButti K."/>
            <person name="Lindquist E.A."/>
            <person name="Lipzen A."/>
            <person name="Lundell T."/>
            <person name="Morin E."/>
            <person name="Murat C."/>
            <person name="Sun H."/>
            <person name="Tunlid A."/>
            <person name="Henrissat B."/>
            <person name="Grigoriev I.V."/>
            <person name="Hibbett D.S."/>
            <person name="Martin F."/>
            <person name="Nordberg H.P."/>
            <person name="Cantor M.N."/>
            <person name="Hua S.X."/>
        </authorList>
    </citation>
    <scope>NUCLEOTIDE SEQUENCE [LARGE SCALE GENOMIC DNA]</scope>
    <source>
        <strain evidence="1 2">MAFF 305830</strain>
    </source>
</reference>